<gene>
    <name evidence="1" type="ORF">CARN7_2143</name>
</gene>
<dbReference type="EMBL" id="CABR01000135">
    <property type="protein sequence ID" value="CBI11323.1"/>
    <property type="molecule type" value="Genomic_DNA"/>
</dbReference>
<accession>E6QVQ0</accession>
<sequence length="42" mass="4865">MSNLVAKLWRKRFAVSLLARLARTDHMFPLPERVVLTPCLDV</sequence>
<reference evidence="1" key="1">
    <citation type="submission" date="2009-10" db="EMBL/GenBank/DDBJ databases">
        <title>Diversity of trophic interactions inside an arsenic-rich microbial ecosystem.</title>
        <authorList>
            <person name="Bertin P.N."/>
            <person name="Heinrich-Salmeron A."/>
            <person name="Pelletier E."/>
            <person name="Goulhen-Chollet F."/>
            <person name="Arsene-Ploetze F."/>
            <person name="Gallien S."/>
            <person name="Calteau A."/>
            <person name="Vallenet D."/>
            <person name="Casiot C."/>
            <person name="Chane-Woon-Ming B."/>
            <person name="Giloteaux L."/>
            <person name="Barakat M."/>
            <person name="Bonnefoy V."/>
            <person name="Bruneel O."/>
            <person name="Chandler M."/>
            <person name="Cleiss J."/>
            <person name="Duran R."/>
            <person name="Elbaz-Poulichet F."/>
            <person name="Fonknechten N."/>
            <person name="Lauga B."/>
            <person name="Mornico D."/>
            <person name="Ortet P."/>
            <person name="Schaeffer C."/>
            <person name="Siguier P."/>
            <person name="Alexander Thil Smith A."/>
            <person name="Van Dorsselaer A."/>
            <person name="Weissenbach J."/>
            <person name="Medigue C."/>
            <person name="Le Paslier D."/>
        </authorList>
    </citation>
    <scope>NUCLEOTIDE SEQUENCE</scope>
</reference>
<evidence type="ECO:0000313" key="1">
    <source>
        <dbReference type="EMBL" id="CBI11323.1"/>
    </source>
</evidence>
<protein>
    <submittedName>
        <fullName evidence="1">Uncharacterized protein</fullName>
    </submittedName>
</protein>
<name>E6QVQ0_9ZZZZ</name>
<dbReference type="AlphaFoldDB" id="E6QVQ0"/>
<organism evidence="1">
    <name type="scientific">mine drainage metagenome</name>
    <dbReference type="NCBI Taxonomy" id="410659"/>
    <lineage>
        <taxon>unclassified sequences</taxon>
        <taxon>metagenomes</taxon>
        <taxon>ecological metagenomes</taxon>
    </lineage>
</organism>
<comment type="caution">
    <text evidence="1">The sequence shown here is derived from an EMBL/GenBank/DDBJ whole genome shotgun (WGS) entry which is preliminary data.</text>
</comment>
<proteinExistence type="predicted"/>